<dbReference type="GO" id="GO:0003755">
    <property type="term" value="F:peptidyl-prolyl cis-trans isomerase activity"/>
    <property type="evidence" value="ECO:0007669"/>
    <property type="project" value="UniProtKB-KW"/>
</dbReference>
<proteinExistence type="predicted"/>
<feature type="signal peptide" evidence="4">
    <location>
        <begin position="1"/>
        <end position="22"/>
    </location>
</feature>
<dbReference type="EMBL" id="JAGTXO010000010">
    <property type="protein sequence ID" value="KAG8465602.1"/>
    <property type="molecule type" value="Genomic_DNA"/>
</dbReference>
<comment type="caution">
    <text evidence="6">The sequence shown here is derived from an EMBL/GenBank/DDBJ whole genome shotgun (WGS) entry which is preliminary data.</text>
</comment>
<evidence type="ECO:0000256" key="4">
    <source>
        <dbReference type="SAM" id="SignalP"/>
    </source>
</evidence>
<dbReference type="InterPro" id="IPR044665">
    <property type="entry name" value="E_coli_cyclophilin_A-like"/>
</dbReference>
<dbReference type="Proteomes" id="UP000751190">
    <property type="component" value="Unassembled WGS sequence"/>
</dbReference>
<evidence type="ECO:0000313" key="6">
    <source>
        <dbReference type="EMBL" id="KAG8465602.1"/>
    </source>
</evidence>
<dbReference type="OrthoDB" id="1735926at2759"/>
<sequence length="550" mass="59006">MAAGVLLAAFVLGFSRAPHAVAGPRASHFALARRGIDAASARIGMDSGGFEIARRELVGALASSVVLSDSLINRLFRRNSPTRGRASTALIPDVPEYFGMLPSQPPLTPEVLALRSVPTTCPPINTLTQDVLRLDIIRQLPAETVETLASSPRFWAGIERAVAGVRETLAASPPLLRLFVTDDLARPTDRAIAAMRGSLDELDSAIAARNTTRVQEEVLALALTLEALARFTVGRFPYSVPRGGRFETLPRLLGRADATLVFRRVGSLAEADNNTEPVRVHVILDGYSAPISAGNFADLALRGFYDGLPLYDGLGLQANKSTVGKNALGCGSVSANVTGFVNPYTGDYRAIPLEYKGAQASEPVYVEEEEAEQDDEQATDAAIQRAWGALREAQAQNASANISSAPGTESSPQLLPPIRLSGPPALPFEVGGVLGLFHPPGRPDDASSQFFWLANPERDGRRLNGRYSAFGIVVGGYARLLSLRAGDVLEEVRLDKRGAKLLKRPGPNPQYAKRVRTNSLRDYNMLSGEYLDTAEENTISSELPLERGSS</sequence>
<protein>
    <recommendedName>
        <fullName evidence="1">peptidylprolyl isomerase</fullName>
        <ecNumber evidence="1">5.2.1.8</ecNumber>
    </recommendedName>
</protein>
<feature type="domain" description="PPIase cyclophilin-type" evidence="5">
    <location>
        <begin position="277"/>
        <end position="490"/>
    </location>
</feature>
<keyword evidence="3" id="KW-0413">Isomerase</keyword>
<keyword evidence="2" id="KW-0697">Rotamase</keyword>
<evidence type="ECO:0000259" key="5">
    <source>
        <dbReference type="Pfam" id="PF00160"/>
    </source>
</evidence>
<dbReference type="PANTHER" id="PTHR43246">
    <property type="entry name" value="PEPTIDYL-PROLYL CIS-TRANS ISOMERASE CYP38, CHLOROPLASTIC"/>
    <property type="match status" value="1"/>
</dbReference>
<evidence type="ECO:0000256" key="2">
    <source>
        <dbReference type="ARBA" id="ARBA00023110"/>
    </source>
</evidence>
<organism evidence="6 7">
    <name type="scientific">Diacronema lutheri</name>
    <name type="common">Unicellular marine alga</name>
    <name type="synonym">Monochrysis lutheri</name>
    <dbReference type="NCBI Taxonomy" id="2081491"/>
    <lineage>
        <taxon>Eukaryota</taxon>
        <taxon>Haptista</taxon>
        <taxon>Haptophyta</taxon>
        <taxon>Pavlovophyceae</taxon>
        <taxon>Pavlovales</taxon>
        <taxon>Pavlovaceae</taxon>
        <taxon>Diacronema</taxon>
    </lineage>
</organism>
<dbReference type="SUPFAM" id="SSF50891">
    <property type="entry name" value="Cyclophilin-like"/>
    <property type="match status" value="1"/>
</dbReference>
<accession>A0A8J5XP68</accession>
<dbReference type="OMA" id="GPRASHF"/>
<dbReference type="Pfam" id="PF00160">
    <property type="entry name" value="Pro_isomerase"/>
    <property type="match status" value="1"/>
</dbReference>
<reference evidence="6" key="1">
    <citation type="submission" date="2021-05" db="EMBL/GenBank/DDBJ databases">
        <title>The genome of the haptophyte Pavlova lutheri (Diacronema luteri, Pavlovales) - a model for lipid biosynthesis in eukaryotic algae.</title>
        <authorList>
            <person name="Hulatt C.J."/>
            <person name="Posewitz M.C."/>
        </authorList>
    </citation>
    <scope>NUCLEOTIDE SEQUENCE</scope>
    <source>
        <strain evidence="6">NIVA-4/92</strain>
    </source>
</reference>
<dbReference type="EC" id="5.2.1.8" evidence="1"/>
<dbReference type="AlphaFoldDB" id="A0A8J5XP68"/>
<evidence type="ECO:0000256" key="3">
    <source>
        <dbReference type="ARBA" id="ARBA00023235"/>
    </source>
</evidence>
<gene>
    <name evidence="6" type="ORF">KFE25_002909</name>
</gene>
<dbReference type="InterPro" id="IPR029000">
    <property type="entry name" value="Cyclophilin-like_dom_sf"/>
</dbReference>
<keyword evidence="7" id="KW-1185">Reference proteome</keyword>
<evidence type="ECO:0000256" key="1">
    <source>
        <dbReference type="ARBA" id="ARBA00013194"/>
    </source>
</evidence>
<name>A0A8J5XP68_DIALT</name>
<evidence type="ECO:0000313" key="7">
    <source>
        <dbReference type="Proteomes" id="UP000751190"/>
    </source>
</evidence>
<keyword evidence="4" id="KW-0732">Signal</keyword>
<feature type="chain" id="PRO_5035325251" description="peptidylprolyl isomerase" evidence="4">
    <location>
        <begin position="23"/>
        <end position="550"/>
    </location>
</feature>
<dbReference type="InterPro" id="IPR002130">
    <property type="entry name" value="Cyclophilin-type_PPIase_dom"/>
</dbReference>
<dbReference type="Gene3D" id="2.40.100.10">
    <property type="entry name" value="Cyclophilin-like"/>
    <property type="match status" value="1"/>
</dbReference>